<dbReference type="EMBL" id="JADIXZ010000005">
    <property type="protein sequence ID" value="MBK6301811.1"/>
    <property type="molecule type" value="Genomic_DNA"/>
</dbReference>
<evidence type="ECO:0000313" key="2">
    <source>
        <dbReference type="EMBL" id="MBK6301811.1"/>
    </source>
</evidence>
<protein>
    <submittedName>
        <fullName evidence="2">Uncharacterized protein</fullName>
    </submittedName>
</protein>
<accession>A0A934X608</accession>
<comment type="caution">
    <text evidence="2">The sequence shown here is derived from an EMBL/GenBank/DDBJ whole genome shotgun (WGS) entry which is preliminary data.</text>
</comment>
<proteinExistence type="predicted"/>
<name>A0A934X608_9MICO</name>
<feature type="compositionally biased region" description="Basic and acidic residues" evidence="1">
    <location>
        <begin position="50"/>
        <end position="70"/>
    </location>
</feature>
<reference evidence="2 3" key="1">
    <citation type="submission" date="2020-10" db="EMBL/GenBank/DDBJ databases">
        <title>Connecting structure to function with the recovery of over 1000 high-quality activated sludge metagenome-assembled genomes encoding full-length rRNA genes using long-read sequencing.</title>
        <authorList>
            <person name="Singleton C.M."/>
            <person name="Petriglieri F."/>
            <person name="Kristensen J.M."/>
            <person name="Kirkegaard R.H."/>
            <person name="Michaelsen T.Y."/>
            <person name="Andersen M.H."/>
            <person name="Karst S.M."/>
            <person name="Dueholm M.S."/>
            <person name="Nielsen P.H."/>
            <person name="Albertsen M."/>
        </authorList>
    </citation>
    <scope>NUCLEOTIDE SEQUENCE [LARGE SCALE GENOMIC DNA]</scope>
    <source>
        <strain evidence="2">AalE_18-Q3-R2-46_BAT3C.188</strain>
    </source>
</reference>
<sequence length="70" mass="7299">MQRRPETGEPAADDDQVGSVRAAVQDGSGVRAHRALGRIGPIDLGNGVGEGRRDDRGVGGGIRVEHLGRD</sequence>
<evidence type="ECO:0000313" key="3">
    <source>
        <dbReference type="Proteomes" id="UP000718281"/>
    </source>
</evidence>
<evidence type="ECO:0000256" key="1">
    <source>
        <dbReference type="SAM" id="MobiDB-lite"/>
    </source>
</evidence>
<feature type="region of interest" description="Disordered" evidence="1">
    <location>
        <begin position="1"/>
        <end position="70"/>
    </location>
</feature>
<gene>
    <name evidence="2" type="ORF">IPF40_12455</name>
</gene>
<organism evidence="2 3">
    <name type="scientific">Candidatus Phosphoribacter hodrii</name>
    <dbReference type="NCBI Taxonomy" id="2953743"/>
    <lineage>
        <taxon>Bacteria</taxon>
        <taxon>Bacillati</taxon>
        <taxon>Actinomycetota</taxon>
        <taxon>Actinomycetes</taxon>
        <taxon>Micrococcales</taxon>
        <taxon>Dermatophilaceae</taxon>
        <taxon>Candidatus Phosphoribacter</taxon>
    </lineage>
</organism>
<dbReference type="AlphaFoldDB" id="A0A934X608"/>
<dbReference type="Proteomes" id="UP000718281">
    <property type="component" value="Unassembled WGS sequence"/>
</dbReference>